<protein>
    <submittedName>
        <fullName evidence="2">Uncharacterized protein</fullName>
    </submittedName>
</protein>
<keyword evidence="1" id="KW-0732">Signal</keyword>
<reference evidence="2 5" key="3">
    <citation type="submission" date="2014-08" db="EMBL/GenBank/DDBJ databases">
        <title>First Complete Genome Sequence of the Shellfish Pathogen Vibrio tubiashii.</title>
        <authorList>
            <person name="Richards G.P."/>
            <person name="Needleman D.S."/>
            <person name="Watson M.A."/>
            <person name="Bono J.L."/>
        </authorList>
    </citation>
    <scope>NUCLEOTIDE SEQUENCE [LARGE SCALE GENOMIC DNA]</scope>
    <source>
        <strain evidence="2 5">ATCC 19109</strain>
    </source>
</reference>
<evidence type="ECO:0000256" key="1">
    <source>
        <dbReference type="SAM" id="SignalP"/>
    </source>
</evidence>
<feature type="chain" id="PRO_5003387384" evidence="1">
    <location>
        <begin position="23"/>
        <end position="145"/>
    </location>
</feature>
<sequence length="145" mass="16043">MHIDYRWILGACLTLLAMSTSAKTYDSVGALEQALSECQDHATSTQATCLSEAVTSDGLKQQRLAQEIYSWQEIEKIVSIFPISTNVVVENLLINKSVRLATRDRMAIINLQISVDHTKYRVNKFSLVSGESSIMDNVCGSSCHS</sequence>
<dbReference type="STRING" id="1051646.IX91_18230"/>
<accession>F9T8E3</accession>
<reference evidence="3" key="1">
    <citation type="submission" date="2011-08" db="EMBL/GenBank/DDBJ databases">
        <authorList>
            <person name="Hoffman M."/>
            <person name="Strain E.A."/>
            <person name="Brown E."/>
            <person name="Allard M.W."/>
        </authorList>
    </citation>
    <scope>NUCLEOTIDE SEQUENCE</scope>
    <source>
        <strain evidence="3">ATCC 19109</strain>
    </source>
</reference>
<gene>
    <name evidence="2" type="ORF">IX91_18230</name>
    <name evidence="3" type="ORF">VITU9109_08607</name>
</gene>
<reference evidence="3 4" key="2">
    <citation type="journal article" date="2012" name="Int. J. Syst. Evol. Microbiol.">
        <title>Vibrio caribbeanicus sp. nov., isolated from the marine sponge Scleritoderma cyanea.</title>
        <authorList>
            <person name="Hoffmann M."/>
            <person name="Monday S.R."/>
            <person name="Allard M.W."/>
            <person name="Strain E.A."/>
            <person name="Whittaker P."/>
            <person name="Naum M."/>
            <person name="McCarthy P.J."/>
            <person name="Lopez J.V."/>
            <person name="Fischer M."/>
            <person name="Brown E.W."/>
        </authorList>
    </citation>
    <scope>NUCLEOTIDE SEQUENCE [LARGE SCALE GENOMIC DNA]</scope>
    <source>
        <strain evidence="3 4">ATCC 19109</strain>
    </source>
</reference>
<dbReference type="AlphaFoldDB" id="F9T8E3"/>
<keyword evidence="4" id="KW-1185">Reference proteome</keyword>
<evidence type="ECO:0000313" key="3">
    <source>
        <dbReference type="EMBL" id="EGU52723.1"/>
    </source>
</evidence>
<evidence type="ECO:0000313" key="5">
    <source>
        <dbReference type="Proteomes" id="UP000030071"/>
    </source>
</evidence>
<feature type="signal peptide" evidence="1">
    <location>
        <begin position="1"/>
        <end position="22"/>
    </location>
</feature>
<evidence type="ECO:0000313" key="4">
    <source>
        <dbReference type="Proteomes" id="UP000003836"/>
    </source>
</evidence>
<organism evidence="2 5">
    <name type="scientific">Vibrio tubiashii ATCC 19109</name>
    <dbReference type="NCBI Taxonomy" id="1051646"/>
    <lineage>
        <taxon>Bacteria</taxon>
        <taxon>Pseudomonadati</taxon>
        <taxon>Pseudomonadota</taxon>
        <taxon>Gammaproteobacteria</taxon>
        <taxon>Vibrionales</taxon>
        <taxon>Vibrionaceae</taxon>
        <taxon>Vibrio</taxon>
        <taxon>Vibrio oreintalis group</taxon>
    </lineage>
</organism>
<name>F9T8E3_9VIBR</name>
<dbReference type="EMBL" id="CP009355">
    <property type="protein sequence ID" value="AIW16038.1"/>
    <property type="molecule type" value="Genomic_DNA"/>
</dbReference>
<dbReference type="HOGENOM" id="CLU_1786128_0_0_6"/>
<evidence type="ECO:0000313" key="2">
    <source>
        <dbReference type="EMBL" id="AIW16038.1"/>
    </source>
</evidence>
<dbReference type="KEGG" id="vtu:IX91_18230"/>
<proteinExistence type="predicted"/>
<dbReference type="Proteomes" id="UP000030071">
    <property type="component" value="Chromosome 2"/>
</dbReference>
<dbReference type="Proteomes" id="UP000003836">
    <property type="component" value="Unassembled WGS sequence"/>
</dbReference>
<dbReference type="PATRIC" id="fig|1051646.9.peg.3564"/>
<dbReference type="RefSeq" id="WP_004746015.1">
    <property type="nucleotide sequence ID" value="NZ_AFWI01000165.1"/>
</dbReference>
<dbReference type="EMBL" id="AFWI01000165">
    <property type="protein sequence ID" value="EGU52723.1"/>
    <property type="molecule type" value="Genomic_DNA"/>
</dbReference>
<dbReference type="GeneID" id="23446672"/>